<dbReference type="FunFam" id="3.20.20.220:FF:000004">
    <property type="entry name" value="Bifunctional protein PutA"/>
    <property type="match status" value="1"/>
</dbReference>
<reference evidence="24 25" key="1">
    <citation type="submission" date="2015-03" db="EMBL/GenBank/DDBJ databases">
        <title>Genome Sequence of Kiloniella spongiae MEBiC09566, isolated from a marine sponge.</title>
        <authorList>
            <person name="Shao Z."/>
            <person name="Wang L."/>
            <person name="Li X."/>
        </authorList>
    </citation>
    <scope>NUCLEOTIDE SEQUENCE [LARGE SCALE GENOMIC DNA]</scope>
    <source>
        <strain evidence="24 25">MEBiC09566</strain>
    </source>
</reference>
<organism evidence="24 25">
    <name type="scientific">Kiloniella spongiae</name>
    <dbReference type="NCBI Taxonomy" id="1489064"/>
    <lineage>
        <taxon>Bacteria</taxon>
        <taxon>Pseudomonadati</taxon>
        <taxon>Pseudomonadota</taxon>
        <taxon>Alphaproteobacteria</taxon>
        <taxon>Rhodospirillales</taxon>
        <taxon>Kiloniellaceae</taxon>
        <taxon>Kiloniella</taxon>
    </lineage>
</organism>
<feature type="domain" description="Aldehyde dehydrogenase" evidence="20">
    <location>
        <begin position="565"/>
        <end position="1024"/>
    </location>
</feature>
<dbReference type="Gene3D" id="1.20.5.550">
    <property type="entry name" value="Single Helix bin"/>
    <property type="match status" value="1"/>
</dbReference>
<dbReference type="Gene3D" id="1.20.5.460">
    <property type="entry name" value="Single helix bin"/>
    <property type="match status" value="1"/>
</dbReference>
<comment type="similarity">
    <text evidence="17 18">In the C-terminal section; belongs to the aldehyde dehydrogenase family.</text>
</comment>
<evidence type="ECO:0000256" key="6">
    <source>
        <dbReference type="ARBA" id="ARBA00022827"/>
    </source>
</evidence>
<dbReference type="UniPathway" id="UPA00261">
    <property type="reaction ID" value="UER00373"/>
</dbReference>
<dbReference type="InterPro" id="IPR016161">
    <property type="entry name" value="Ald_DH/histidinol_DH"/>
</dbReference>
<evidence type="ECO:0000313" key="25">
    <source>
        <dbReference type="Proteomes" id="UP000035444"/>
    </source>
</evidence>
<evidence type="ECO:0000259" key="23">
    <source>
        <dbReference type="Pfam" id="PF18327"/>
    </source>
</evidence>
<dbReference type="InterPro" id="IPR005933">
    <property type="entry name" value="PutA_C"/>
</dbReference>
<dbReference type="CDD" id="cd07125">
    <property type="entry name" value="ALDH_PutA-P5CDH"/>
    <property type="match status" value="1"/>
</dbReference>
<keyword evidence="9 18" id="KW-0520">NAD</keyword>
<evidence type="ECO:0000259" key="21">
    <source>
        <dbReference type="Pfam" id="PF01619"/>
    </source>
</evidence>
<keyword evidence="8 18" id="KW-0805">Transcription regulation</keyword>
<dbReference type="PIRSF" id="PIRSF000197">
    <property type="entry name" value="Bifunct_PutA"/>
    <property type="match status" value="1"/>
</dbReference>
<dbReference type="InterPro" id="IPR015590">
    <property type="entry name" value="Aldehyde_DH_dom"/>
</dbReference>
<feature type="domain" description="Proline dehydrogenase" evidence="21">
    <location>
        <begin position="189"/>
        <end position="483"/>
    </location>
</feature>
<dbReference type="NCBIfam" id="TIGR01238">
    <property type="entry name" value="D1pyr5carbox3"/>
    <property type="match status" value="1"/>
</dbReference>
<evidence type="ECO:0000256" key="4">
    <source>
        <dbReference type="ARBA" id="ARBA00022491"/>
    </source>
</evidence>
<evidence type="ECO:0000256" key="15">
    <source>
        <dbReference type="ARBA" id="ARBA00048779"/>
    </source>
</evidence>
<dbReference type="AlphaFoldDB" id="A0A0H2MEI7"/>
<dbReference type="GO" id="GO:0003677">
    <property type="term" value="F:DNA binding"/>
    <property type="evidence" value="ECO:0007669"/>
    <property type="project" value="UniProtKB-KW"/>
</dbReference>
<dbReference type="Pfam" id="PF00171">
    <property type="entry name" value="Aldedh"/>
    <property type="match status" value="1"/>
</dbReference>
<evidence type="ECO:0000256" key="13">
    <source>
        <dbReference type="ARBA" id="ARBA00023268"/>
    </source>
</evidence>
<evidence type="ECO:0000256" key="12">
    <source>
        <dbReference type="ARBA" id="ARBA00023163"/>
    </source>
</evidence>
<keyword evidence="4 18" id="KW-0678">Repressor</keyword>
<dbReference type="Proteomes" id="UP000035444">
    <property type="component" value="Unassembled WGS sequence"/>
</dbReference>
<dbReference type="Gene3D" id="3.20.20.220">
    <property type="match status" value="1"/>
</dbReference>
<dbReference type="SUPFAM" id="SSF53720">
    <property type="entry name" value="ALDH-like"/>
    <property type="match status" value="1"/>
</dbReference>
<dbReference type="PANTHER" id="PTHR42862">
    <property type="entry name" value="DELTA-1-PYRROLINE-5-CARBOXYLATE DEHYDROGENASE 1, ISOFORM A-RELATED"/>
    <property type="match status" value="1"/>
</dbReference>
<dbReference type="InterPro" id="IPR024089">
    <property type="entry name" value="PRODH_PutA_dom_I/II"/>
</dbReference>
<comment type="pathway">
    <text evidence="2 18">Amino-acid degradation; L-proline degradation into L-glutamate; L-glutamate from L-proline: step 1/2.</text>
</comment>
<comment type="pathway">
    <text evidence="3 18">Amino-acid degradation; L-proline degradation into L-glutamate; L-glutamate from L-proline: step 2/2.</text>
</comment>
<dbReference type="Pfam" id="PF01619">
    <property type="entry name" value="Pro_dh"/>
    <property type="match status" value="1"/>
</dbReference>
<dbReference type="InterPro" id="IPR025703">
    <property type="entry name" value="Bifunct_PutA"/>
</dbReference>
<dbReference type="PANTHER" id="PTHR42862:SF1">
    <property type="entry name" value="DELTA-1-PYRROLINE-5-CARBOXYLATE DEHYDROGENASE 2, ISOFORM A-RELATED"/>
    <property type="match status" value="1"/>
</dbReference>
<dbReference type="GO" id="GO:0009898">
    <property type="term" value="C:cytoplasmic side of plasma membrane"/>
    <property type="evidence" value="ECO:0007669"/>
    <property type="project" value="TreeGrafter"/>
</dbReference>
<dbReference type="GO" id="GO:0004657">
    <property type="term" value="F:proline dehydrogenase activity"/>
    <property type="evidence" value="ECO:0007669"/>
    <property type="project" value="UniProtKB-UniRule"/>
</dbReference>
<evidence type="ECO:0000259" key="20">
    <source>
        <dbReference type="Pfam" id="PF00171"/>
    </source>
</evidence>
<dbReference type="Pfam" id="PF18327">
    <property type="entry name" value="PRODH"/>
    <property type="match status" value="1"/>
</dbReference>
<evidence type="ECO:0000256" key="7">
    <source>
        <dbReference type="ARBA" id="ARBA00023002"/>
    </source>
</evidence>
<evidence type="ECO:0000259" key="22">
    <source>
        <dbReference type="Pfam" id="PF14850"/>
    </source>
</evidence>
<dbReference type="GO" id="GO:0003842">
    <property type="term" value="F:L-glutamate gamma-semialdehyde dehydrogenase activity"/>
    <property type="evidence" value="ECO:0007669"/>
    <property type="project" value="UniProtKB-UniRule"/>
</dbReference>
<keyword evidence="11 18" id="KW-0238">DNA-binding</keyword>
<dbReference type="InterPro" id="IPR041349">
    <property type="entry name" value="PRODH"/>
</dbReference>
<dbReference type="InterPro" id="IPR002872">
    <property type="entry name" value="Proline_DH_dom"/>
</dbReference>
<dbReference type="InterPro" id="IPR016162">
    <property type="entry name" value="Ald_DH_N"/>
</dbReference>
<accession>A0A0H2MEI7</accession>
<evidence type="ECO:0000256" key="17">
    <source>
        <dbReference type="ARBA" id="ARBA00060911"/>
    </source>
</evidence>
<evidence type="ECO:0000256" key="8">
    <source>
        <dbReference type="ARBA" id="ARBA00023015"/>
    </source>
</evidence>
<dbReference type="SUPFAM" id="SSF81935">
    <property type="entry name" value="N-terminal domain of bifunctional PutA protein"/>
    <property type="match status" value="1"/>
</dbReference>
<dbReference type="GO" id="GO:0003700">
    <property type="term" value="F:DNA-binding transcription factor activity"/>
    <property type="evidence" value="ECO:0007669"/>
    <property type="project" value="InterPro"/>
</dbReference>
<evidence type="ECO:0000256" key="16">
    <source>
        <dbReference type="ARBA" id="ARBA00060889"/>
    </source>
</evidence>
<keyword evidence="10 18" id="KW-0642">Proline metabolism</keyword>
<dbReference type="InterPro" id="IPR024082">
    <property type="entry name" value="PRODH_PutA_dom_II"/>
</dbReference>
<gene>
    <name evidence="24" type="ORF">WH96_12775</name>
</gene>
<comment type="similarity">
    <text evidence="16 18">In the N-terminal section; belongs to the proline dehydrogenase family.</text>
</comment>
<feature type="active site" evidence="19">
    <location>
        <position position="835"/>
    </location>
</feature>
<comment type="catalytic activity">
    <reaction evidence="15 18">
        <text>L-proline + a quinone = (S)-1-pyrroline-5-carboxylate + a quinol + H(+)</text>
        <dbReference type="Rhea" id="RHEA:23784"/>
        <dbReference type="ChEBI" id="CHEBI:15378"/>
        <dbReference type="ChEBI" id="CHEBI:17388"/>
        <dbReference type="ChEBI" id="CHEBI:24646"/>
        <dbReference type="ChEBI" id="CHEBI:60039"/>
        <dbReference type="ChEBI" id="CHEBI:132124"/>
        <dbReference type="EC" id="1.5.5.2"/>
    </reaction>
</comment>
<dbReference type="GO" id="GO:0010133">
    <property type="term" value="P:L-proline catabolic process to L-glutamate"/>
    <property type="evidence" value="ECO:0007669"/>
    <property type="project" value="UniProtKB-UniRule"/>
</dbReference>
<dbReference type="Pfam" id="PF14850">
    <property type="entry name" value="Pro_dh-DNA_bdg"/>
    <property type="match status" value="1"/>
</dbReference>
<dbReference type="STRING" id="1489064.WH96_12775"/>
<evidence type="ECO:0000256" key="9">
    <source>
        <dbReference type="ARBA" id="ARBA00023027"/>
    </source>
</evidence>
<name>A0A0H2MEI7_9PROT</name>
<dbReference type="InterPro" id="IPR016160">
    <property type="entry name" value="Ald_DH_CS_CYS"/>
</dbReference>
<dbReference type="InterPro" id="IPR029041">
    <property type="entry name" value="FAD-linked_oxidoreductase-like"/>
</dbReference>
<evidence type="ECO:0000256" key="2">
    <source>
        <dbReference type="ARBA" id="ARBA00004739"/>
    </source>
</evidence>
<evidence type="ECO:0000256" key="10">
    <source>
        <dbReference type="ARBA" id="ARBA00023062"/>
    </source>
</evidence>
<keyword evidence="6 18" id="KW-0274">FAD</keyword>
<keyword evidence="5 18" id="KW-0285">Flavoprotein</keyword>
<evidence type="ECO:0000313" key="24">
    <source>
        <dbReference type="EMBL" id="KLN60621.1"/>
    </source>
</evidence>
<evidence type="ECO:0000256" key="11">
    <source>
        <dbReference type="ARBA" id="ARBA00023125"/>
    </source>
</evidence>
<protein>
    <recommendedName>
        <fullName evidence="18">Bifunctional protein PutA</fullName>
    </recommendedName>
    <domain>
        <recommendedName>
            <fullName evidence="18">Proline dehydrogenase</fullName>
            <ecNumber evidence="18">1.5.5.2</ecNumber>
        </recommendedName>
        <alternativeName>
            <fullName evidence="18">Proline oxidase</fullName>
        </alternativeName>
    </domain>
    <domain>
        <recommendedName>
            <fullName evidence="18">Delta-1-pyrroline-5-carboxylate dehydrogenase</fullName>
            <shortName evidence="18">P5C dehydrogenase</shortName>
            <ecNumber evidence="18">1.2.1.88</ecNumber>
        </recommendedName>
        <alternativeName>
            <fullName evidence="18">L-glutamate gamma-semialdehyde dehydrogenase</fullName>
        </alternativeName>
    </domain>
</protein>
<comment type="cofactor">
    <cofactor evidence="1 18">
        <name>FAD</name>
        <dbReference type="ChEBI" id="CHEBI:57692"/>
    </cofactor>
</comment>
<dbReference type="EMBL" id="LAQL01000007">
    <property type="protein sequence ID" value="KLN60621.1"/>
    <property type="molecule type" value="Genomic_DNA"/>
</dbReference>
<evidence type="ECO:0000256" key="19">
    <source>
        <dbReference type="PIRSR" id="PIRSR000197-1"/>
    </source>
</evidence>
<dbReference type="InterPro" id="IPR024090">
    <property type="entry name" value="PRODH_PutA_dom_I"/>
</dbReference>
<sequence>MIDKELANATPLMTALRLAYRMDETQAVTDLVNALDLSSDALDRISARARDLVKEVRKSRVGQGGIDAFMHEFELSSKEGVVLMCLAEALLRVPDSETIDKLIRDKLSSADWEAHLGHSDSMFVNASTWALMLTGRVVNIKKEESNDFSGLFQRMVQKSGEPVIRKAVRQAMKILGRQFVMGRGIKEALDRAVDDEKKGYRYSYDMLGEGARTMPDADRYFEAYRTAIAEIGKAAAGRGAINSPGISIKLSAIHPRYEFTHRSRVMSEVVPRLKKLALDAKRYDIGLTVDAEEADRLEISLDVLEAVSGDPDLKGWNGLGLAVQAYQKRAPFVIDWLADMAHRHGRRLMVRLVKGAYWDTEIKLAQEEGQEGYPVYTRKVSTDVSYLSCARKMLADPEAFYPQFASHNAHTVASIMEMAGPEQDFEFQRLHGMGEALYDQVVGKAGKGYPVRIYAPVGSHEDLLAYLVRRLLENGANSSFVNRIQDEKLPIDEIIADPILKARNLFNIPHPQIPLPLHLFGTERLNSKGLDLSDAVQLSEIGKDVQKFANEGWHGAPIIGGIEQTGATHPVMSPSDRRNKVGEIAWASTEQAQNALARADRAWWGWDQTSATARGDCLDRMADLLEENTAEFIALCMREAGKTTADAIAEIREAVDFCRYYAVKCRQDFGDPLVMPGPTGERNELSMHGRGVFLCISPWNFPLAIFLGQVSAALAAGNAVIAKPAEQTGLVAVRAIKLFHQAGVPGDVLHLLPGDGPTVAGPLLADDRIKGVAFTGSTETAKLIQRALAAREGEIVPLIAETGGQNAMIVDSTALPEQIVRDVLASSFQSAGQRCSALRVLFLQEDVADKILTMLAGAMDELTVGDSSFLSTDVGPVIDEDALTMLNAHISHMKSQAKVIRELSLPSSTSNGAFVAPVTFEIEGLHQLKQEVFGPVLHVIRYKASELDSIIDQINNSGFGLTLGIHSRIDETVDYIARRVRVGNTYVNRNQIGAIVGVQPFGGMGLSGTGPKAGGPRYLHRFATEHSISIDTTAAGGNTSLMTL</sequence>
<comment type="function">
    <text evidence="18">Oxidizes proline to glutamate for use as a carbon and nitrogen source.</text>
</comment>
<comment type="catalytic activity">
    <reaction evidence="14 18">
        <text>L-glutamate 5-semialdehyde + NAD(+) + H2O = L-glutamate + NADH + 2 H(+)</text>
        <dbReference type="Rhea" id="RHEA:30235"/>
        <dbReference type="ChEBI" id="CHEBI:15377"/>
        <dbReference type="ChEBI" id="CHEBI:15378"/>
        <dbReference type="ChEBI" id="CHEBI:29985"/>
        <dbReference type="ChEBI" id="CHEBI:57540"/>
        <dbReference type="ChEBI" id="CHEBI:57945"/>
        <dbReference type="ChEBI" id="CHEBI:58066"/>
        <dbReference type="EC" id="1.2.1.88"/>
    </reaction>
</comment>
<dbReference type="PROSITE" id="PS00070">
    <property type="entry name" value="ALDEHYDE_DEHYDR_CYS"/>
    <property type="match status" value="1"/>
</dbReference>
<dbReference type="EC" id="1.5.5.2" evidence="18"/>
<dbReference type="FunFam" id="1.20.5.460:FF:000001">
    <property type="entry name" value="Bifunctional protein PutA"/>
    <property type="match status" value="1"/>
</dbReference>
<dbReference type="FunFam" id="3.40.309.10:FF:000005">
    <property type="entry name" value="1-pyrroline-5-carboxylate dehydrogenase 1"/>
    <property type="match status" value="1"/>
</dbReference>
<comment type="caution">
    <text evidence="24">The sequence shown here is derived from an EMBL/GenBank/DDBJ whole genome shotgun (WGS) entry which is preliminary data.</text>
</comment>
<dbReference type="Gene3D" id="3.40.605.10">
    <property type="entry name" value="Aldehyde Dehydrogenase, Chain A, domain 1"/>
    <property type="match status" value="1"/>
</dbReference>
<dbReference type="InterPro" id="IPR016163">
    <property type="entry name" value="Ald_DH_C"/>
</dbReference>
<keyword evidence="25" id="KW-1185">Reference proteome</keyword>
<evidence type="ECO:0000256" key="5">
    <source>
        <dbReference type="ARBA" id="ARBA00022630"/>
    </source>
</evidence>
<keyword evidence="7 18" id="KW-0560">Oxidoreductase</keyword>
<feature type="active site" evidence="19">
    <location>
        <position position="801"/>
    </location>
</feature>
<evidence type="ECO:0000256" key="18">
    <source>
        <dbReference type="PIRNR" id="PIRNR000197"/>
    </source>
</evidence>
<evidence type="ECO:0000256" key="3">
    <source>
        <dbReference type="ARBA" id="ARBA00004786"/>
    </source>
</evidence>
<proteinExistence type="inferred from homology"/>
<evidence type="ECO:0000256" key="14">
    <source>
        <dbReference type="ARBA" id="ARBA00048142"/>
    </source>
</evidence>
<evidence type="ECO:0000256" key="1">
    <source>
        <dbReference type="ARBA" id="ARBA00001974"/>
    </source>
</evidence>
<dbReference type="PATRIC" id="fig|1489064.4.peg.3879"/>
<keyword evidence="12 18" id="KW-0804">Transcription</keyword>
<feature type="domain" description="Proline utilization A proline dehydrogenase N-terminal" evidence="23">
    <location>
        <begin position="10"/>
        <end position="57"/>
    </location>
</feature>
<dbReference type="NCBIfam" id="NF008869">
    <property type="entry name" value="PRK11904.1"/>
    <property type="match status" value="1"/>
</dbReference>
<dbReference type="InterPro" id="IPR050485">
    <property type="entry name" value="Proline_metab_enzyme"/>
</dbReference>
<feature type="domain" description="Proline dehydrogenase PutA" evidence="22">
    <location>
        <begin position="66"/>
        <end position="179"/>
    </location>
</feature>
<dbReference type="Gene3D" id="3.40.309.10">
    <property type="entry name" value="Aldehyde Dehydrogenase, Chain A, domain 2"/>
    <property type="match status" value="1"/>
</dbReference>
<dbReference type="SUPFAM" id="SSF51730">
    <property type="entry name" value="FAD-linked oxidoreductase"/>
    <property type="match status" value="1"/>
</dbReference>
<dbReference type="EC" id="1.2.1.88" evidence="18"/>
<keyword evidence="13" id="KW-0511">Multifunctional enzyme</keyword>